<sequence>MRTSIQALLLAAAVVSTSMAYAASPACPVAEMTPKGDVSKAEFQKMSEAKFDLMDTNKDGVLTVEERRAAREHMRANCGRKGKGHHASAPMMK</sequence>
<proteinExistence type="predicted"/>
<dbReference type="RefSeq" id="WP_221005114.1">
    <property type="nucleotide sequence ID" value="NZ_CP081150.1"/>
</dbReference>
<keyword evidence="2" id="KW-0732">Signal</keyword>
<evidence type="ECO:0000256" key="1">
    <source>
        <dbReference type="SAM" id="MobiDB-lite"/>
    </source>
</evidence>
<feature type="domain" description="EF-hand" evidence="3">
    <location>
        <begin position="42"/>
        <end position="77"/>
    </location>
</feature>
<dbReference type="PROSITE" id="PS50222">
    <property type="entry name" value="EF_HAND_2"/>
    <property type="match status" value="1"/>
</dbReference>
<accession>A0ABX8Z2A1</accession>
<feature type="region of interest" description="Disordered" evidence="1">
    <location>
        <begin position="72"/>
        <end position="93"/>
    </location>
</feature>
<feature type="chain" id="PRO_5046759656" description="EF-hand domain-containing protein" evidence="2">
    <location>
        <begin position="23"/>
        <end position="93"/>
    </location>
</feature>
<dbReference type="InterPro" id="IPR002048">
    <property type="entry name" value="EF_hand_dom"/>
</dbReference>
<evidence type="ECO:0000313" key="5">
    <source>
        <dbReference type="Proteomes" id="UP000825679"/>
    </source>
</evidence>
<dbReference type="EMBL" id="CP081150">
    <property type="protein sequence ID" value="QZA76711.1"/>
    <property type="molecule type" value="Genomic_DNA"/>
</dbReference>
<reference evidence="4 5" key="1">
    <citation type="submission" date="2021-08" db="EMBL/GenBank/DDBJ databases">
        <title>complete genome sequencing of Deefgea sp. D25.</title>
        <authorList>
            <person name="Bae J.-W."/>
            <person name="Gim D.-H."/>
        </authorList>
    </citation>
    <scope>NUCLEOTIDE SEQUENCE [LARGE SCALE GENOMIC DNA]</scope>
    <source>
        <strain evidence="4 5">D25</strain>
    </source>
</reference>
<organism evidence="4 5">
    <name type="scientific">Deefgea tanakiae</name>
    <dbReference type="NCBI Taxonomy" id="2865840"/>
    <lineage>
        <taxon>Bacteria</taxon>
        <taxon>Pseudomonadati</taxon>
        <taxon>Pseudomonadota</taxon>
        <taxon>Betaproteobacteria</taxon>
        <taxon>Neisseriales</taxon>
        <taxon>Chitinibacteraceae</taxon>
        <taxon>Deefgea</taxon>
    </lineage>
</organism>
<dbReference type="SUPFAM" id="SSF47473">
    <property type="entry name" value="EF-hand"/>
    <property type="match status" value="1"/>
</dbReference>
<keyword evidence="5" id="KW-1185">Reference proteome</keyword>
<evidence type="ECO:0000259" key="3">
    <source>
        <dbReference type="PROSITE" id="PS50222"/>
    </source>
</evidence>
<dbReference type="Proteomes" id="UP000825679">
    <property type="component" value="Chromosome"/>
</dbReference>
<dbReference type="Gene3D" id="1.10.238.10">
    <property type="entry name" value="EF-hand"/>
    <property type="match status" value="1"/>
</dbReference>
<name>A0ABX8Z2A1_9NEIS</name>
<evidence type="ECO:0000256" key="2">
    <source>
        <dbReference type="SAM" id="SignalP"/>
    </source>
</evidence>
<protein>
    <recommendedName>
        <fullName evidence="3">EF-hand domain-containing protein</fullName>
    </recommendedName>
</protein>
<dbReference type="InterPro" id="IPR011992">
    <property type="entry name" value="EF-hand-dom_pair"/>
</dbReference>
<evidence type="ECO:0000313" key="4">
    <source>
        <dbReference type="EMBL" id="QZA76711.1"/>
    </source>
</evidence>
<gene>
    <name evidence="4" type="ORF">K4H28_10270</name>
</gene>
<feature type="signal peptide" evidence="2">
    <location>
        <begin position="1"/>
        <end position="22"/>
    </location>
</feature>